<proteinExistence type="predicted"/>
<evidence type="ECO:0000313" key="1">
    <source>
        <dbReference type="EMBL" id="KAK9753908.1"/>
    </source>
</evidence>
<name>A0AAW1N605_POPJA</name>
<sequence length="324" mass="37224">MDYRKRTVTIVKDDLLHRYSYYLLVFIACSFGTIKCQGVDTHGPPKVERNPIYLESFVPAGMQMIAHVTDLLKYEPTVPVTTTPTTIATPPHKPGIFAPVTPPSVGLQKWPNRVTTTTTRRPWWKLGETQNQGYFSRYKNGWSYTVSSPIEGEKSRSLNQDKVEIQDSNDLDLLGSLPIDLYKRINTIADFDDDADPFGQVQKFTDDYDDRAPPFLRKKRPPPTRAYVTLLSLYDNLNKEAKKLMLNKYSGYSKRTLEDLERFAQSTSAYQLEKILSKIVERRDISDAQTIKKISTMVEDLQMDNSYINQALVDIPPLHYDIHF</sequence>
<dbReference type="Proteomes" id="UP001458880">
    <property type="component" value="Unassembled WGS sequence"/>
</dbReference>
<dbReference type="PROSITE" id="PS51257">
    <property type="entry name" value="PROKAR_LIPOPROTEIN"/>
    <property type="match status" value="1"/>
</dbReference>
<organism evidence="1 2">
    <name type="scientific">Popillia japonica</name>
    <name type="common">Japanese beetle</name>
    <dbReference type="NCBI Taxonomy" id="7064"/>
    <lineage>
        <taxon>Eukaryota</taxon>
        <taxon>Metazoa</taxon>
        <taxon>Ecdysozoa</taxon>
        <taxon>Arthropoda</taxon>
        <taxon>Hexapoda</taxon>
        <taxon>Insecta</taxon>
        <taxon>Pterygota</taxon>
        <taxon>Neoptera</taxon>
        <taxon>Endopterygota</taxon>
        <taxon>Coleoptera</taxon>
        <taxon>Polyphaga</taxon>
        <taxon>Scarabaeiformia</taxon>
        <taxon>Scarabaeidae</taxon>
        <taxon>Rutelinae</taxon>
        <taxon>Popillia</taxon>
    </lineage>
</organism>
<dbReference type="EMBL" id="JASPKY010000009">
    <property type="protein sequence ID" value="KAK9753908.1"/>
    <property type="molecule type" value="Genomic_DNA"/>
</dbReference>
<dbReference type="AlphaFoldDB" id="A0AAW1N605"/>
<accession>A0AAW1N605</accession>
<gene>
    <name evidence="1" type="ORF">QE152_g1616</name>
</gene>
<reference evidence="1 2" key="1">
    <citation type="journal article" date="2024" name="BMC Genomics">
        <title>De novo assembly and annotation of Popillia japonica's genome with initial clues to its potential as an invasive pest.</title>
        <authorList>
            <person name="Cucini C."/>
            <person name="Boschi S."/>
            <person name="Funari R."/>
            <person name="Cardaioli E."/>
            <person name="Iannotti N."/>
            <person name="Marturano G."/>
            <person name="Paoli F."/>
            <person name="Bruttini M."/>
            <person name="Carapelli A."/>
            <person name="Frati F."/>
            <person name="Nardi F."/>
        </authorList>
    </citation>
    <scope>NUCLEOTIDE SEQUENCE [LARGE SCALE GENOMIC DNA]</scope>
    <source>
        <strain evidence="1">DMR45628</strain>
    </source>
</reference>
<keyword evidence="2" id="KW-1185">Reference proteome</keyword>
<evidence type="ECO:0000313" key="2">
    <source>
        <dbReference type="Proteomes" id="UP001458880"/>
    </source>
</evidence>
<protein>
    <submittedName>
        <fullName evidence="1">Uncharacterized protein</fullName>
    </submittedName>
</protein>
<comment type="caution">
    <text evidence="1">The sequence shown here is derived from an EMBL/GenBank/DDBJ whole genome shotgun (WGS) entry which is preliminary data.</text>
</comment>